<proteinExistence type="predicted"/>
<dbReference type="VEuPathDB" id="TrichDB:TVAGG3_0565810"/>
<keyword evidence="2" id="KW-0433">Leucine-rich repeat</keyword>
<dbReference type="Pfam" id="PF13516">
    <property type="entry name" value="LRR_6"/>
    <property type="match status" value="3"/>
</dbReference>
<dbReference type="PANTHER" id="PTHR24113">
    <property type="entry name" value="RAN GTPASE-ACTIVATING PROTEIN 1"/>
    <property type="match status" value="1"/>
</dbReference>
<evidence type="ECO:0000256" key="3">
    <source>
        <dbReference type="ARBA" id="ARBA00022737"/>
    </source>
</evidence>
<dbReference type="EMBL" id="DS113194">
    <property type="protein sequence ID" value="EAY20824.1"/>
    <property type="molecule type" value="Genomic_DNA"/>
</dbReference>
<dbReference type="InterPro" id="IPR001611">
    <property type="entry name" value="Leu-rich_rpt"/>
</dbReference>
<dbReference type="AlphaFoldDB" id="A2DF96"/>
<evidence type="ECO:0000313" key="5">
    <source>
        <dbReference type="Proteomes" id="UP000001542"/>
    </source>
</evidence>
<evidence type="ECO:0000256" key="2">
    <source>
        <dbReference type="ARBA" id="ARBA00022614"/>
    </source>
</evidence>
<keyword evidence="5" id="KW-1185">Reference proteome</keyword>
<name>A2DF96_TRIV3</name>
<dbReference type="Proteomes" id="UP000001542">
    <property type="component" value="Unassembled WGS sequence"/>
</dbReference>
<sequence>MNKTVNVSILMSDGKKHGFTVPFSEILQNFVTLKIGDIRELSICHCSLSPDDVNYLMPLIPPNLQSIRLSNLGLKHNHLKILVKKLMTINLVSIDLSNNPIADESIWILLDLLGKKTSLIDINLSYCNLSGNGMFPLLNGISCQEINSLDLSGNTFGYIGANYLQNYIRNKPKVNYIICTSCELSPSDIDTILQGIPEDNQIHIDLRSNEKILERKLPPNVYANQYHMK</sequence>
<keyword evidence="1" id="KW-0343">GTPase activation</keyword>
<dbReference type="SUPFAM" id="SSF52047">
    <property type="entry name" value="RNI-like"/>
    <property type="match status" value="1"/>
</dbReference>
<evidence type="ECO:0000313" key="4">
    <source>
        <dbReference type="EMBL" id="EAY20824.1"/>
    </source>
</evidence>
<dbReference type="RefSeq" id="XP_001581810.1">
    <property type="nucleotide sequence ID" value="XM_001581760.1"/>
</dbReference>
<keyword evidence="3" id="KW-0677">Repeat</keyword>
<dbReference type="KEGG" id="tva:5466370"/>
<protein>
    <submittedName>
        <fullName evidence="4">Leucine Rich Repeat family protein</fullName>
    </submittedName>
</protein>
<evidence type="ECO:0000256" key="1">
    <source>
        <dbReference type="ARBA" id="ARBA00022468"/>
    </source>
</evidence>
<dbReference type="PANTHER" id="PTHR24113:SF12">
    <property type="entry name" value="RAN GTPASE-ACTIVATING PROTEIN 1"/>
    <property type="match status" value="1"/>
</dbReference>
<dbReference type="SMR" id="A2DF96"/>
<dbReference type="InParanoid" id="A2DF96"/>
<gene>
    <name evidence="4" type="ORF">TVAG_436480</name>
</gene>
<organism evidence="4 5">
    <name type="scientific">Trichomonas vaginalis (strain ATCC PRA-98 / G3)</name>
    <dbReference type="NCBI Taxonomy" id="412133"/>
    <lineage>
        <taxon>Eukaryota</taxon>
        <taxon>Metamonada</taxon>
        <taxon>Parabasalia</taxon>
        <taxon>Trichomonadida</taxon>
        <taxon>Trichomonadidae</taxon>
        <taxon>Trichomonas</taxon>
    </lineage>
</organism>
<dbReference type="GO" id="GO:0005096">
    <property type="term" value="F:GTPase activator activity"/>
    <property type="evidence" value="ECO:0007669"/>
    <property type="project" value="UniProtKB-KW"/>
</dbReference>
<dbReference type="OrthoDB" id="8436363at2759"/>
<reference evidence="4" key="1">
    <citation type="submission" date="2006-10" db="EMBL/GenBank/DDBJ databases">
        <authorList>
            <person name="Amadeo P."/>
            <person name="Zhao Q."/>
            <person name="Wortman J."/>
            <person name="Fraser-Liggett C."/>
            <person name="Carlton J."/>
        </authorList>
    </citation>
    <scope>NUCLEOTIDE SEQUENCE</scope>
    <source>
        <strain evidence="4">G3</strain>
    </source>
</reference>
<reference evidence="4" key="2">
    <citation type="journal article" date="2007" name="Science">
        <title>Draft genome sequence of the sexually transmitted pathogen Trichomonas vaginalis.</title>
        <authorList>
            <person name="Carlton J.M."/>
            <person name="Hirt R.P."/>
            <person name="Silva J.C."/>
            <person name="Delcher A.L."/>
            <person name="Schatz M."/>
            <person name="Zhao Q."/>
            <person name="Wortman J.R."/>
            <person name="Bidwell S.L."/>
            <person name="Alsmark U.C.M."/>
            <person name="Besteiro S."/>
            <person name="Sicheritz-Ponten T."/>
            <person name="Noel C.J."/>
            <person name="Dacks J.B."/>
            <person name="Foster P.G."/>
            <person name="Simillion C."/>
            <person name="Van de Peer Y."/>
            <person name="Miranda-Saavedra D."/>
            <person name="Barton G.J."/>
            <person name="Westrop G.D."/>
            <person name="Mueller S."/>
            <person name="Dessi D."/>
            <person name="Fiori P.L."/>
            <person name="Ren Q."/>
            <person name="Paulsen I."/>
            <person name="Zhang H."/>
            <person name="Bastida-Corcuera F.D."/>
            <person name="Simoes-Barbosa A."/>
            <person name="Brown M.T."/>
            <person name="Hayes R.D."/>
            <person name="Mukherjee M."/>
            <person name="Okumura C.Y."/>
            <person name="Schneider R."/>
            <person name="Smith A.J."/>
            <person name="Vanacova S."/>
            <person name="Villalvazo M."/>
            <person name="Haas B.J."/>
            <person name="Pertea M."/>
            <person name="Feldblyum T.V."/>
            <person name="Utterback T.R."/>
            <person name="Shu C.L."/>
            <person name="Osoegawa K."/>
            <person name="de Jong P.J."/>
            <person name="Hrdy I."/>
            <person name="Horvathova L."/>
            <person name="Zubacova Z."/>
            <person name="Dolezal P."/>
            <person name="Malik S.B."/>
            <person name="Logsdon J.M. Jr."/>
            <person name="Henze K."/>
            <person name="Gupta A."/>
            <person name="Wang C.C."/>
            <person name="Dunne R.L."/>
            <person name="Upcroft J.A."/>
            <person name="Upcroft P."/>
            <person name="White O."/>
            <person name="Salzberg S.L."/>
            <person name="Tang P."/>
            <person name="Chiu C.-H."/>
            <person name="Lee Y.-S."/>
            <person name="Embley T.M."/>
            <person name="Coombs G.H."/>
            <person name="Mottram J.C."/>
            <person name="Tachezy J."/>
            <person name="Fraser-Liggett C.M."/>
            <person name="Johnson P.J."/>
        </authorList>
    </citation>
    <scope>NUCLEOTIDE SEQUENCE [LARGE SCALE GENOMIC DNA]</scope>
    <source>
        <strain evidence="4">G3</strain>
    </source>
</reference>
<dbReference type="InterPro" id="IPR032675">
    <property type="entry name" value="LRR_dom_sf"/>
</dbReference>
<dbReference type="Gene3D" id="3.80.10.10">
    <property type="entry name" value="Ribonuclease Inhibitor"/>
    <property type="match status" value="1"/>
</dbReference>
<dbReference type="VEuPathDB" id="TrichDB:TVAG_436480"/>
<dbReference type="InterPro" id="IPR027038">
    <property type="entry name" value="RanGap"/>
</dbReference>
<accession>A2DF96</accession>